<dbReference type="GO" id="GO:0015031">
    <property type="term" value="P:protein transport"/>
    <property type="evidence" value="ECO:0007669"/>
    <property type="project" value="UniProtKB-KW"/>
</dbReference>
<dbReference type="InterPro" id="IPR005225">
    <property type="entry name" value="Small_GTP-bd"/>
</dbReference>
<evidence type="ECO:0000256" key="3">
    <source>
        <dbReference type="ARBA" id="ARBA00022741"/>
    </source>
</evidence>
<dbReference type="VEuPathDB" id="AmoebaDB:EIN_032570"/>
<keyword evidence="6" id="KW-0449">Lipoprotein</keyword>
<dbReference type="AlphaFoldDB" id="A0A0A1U452"/>
<dbReference type="FunFam" id="3.40.50.300:FF:001329">
    <property type="entry name" value="Small GTP-binding protein, putative"/>
    <property type="match status" value="1"/>
</dbReference>
<dbReference type="InterPro" id="IPR027417">
    <property type="entry name" value="P-loop_NTPase"/>
</dbReference>
<name>A0A0A1U452_ENTIV</name>
<dbReference type="OMA" id="FECTAFD"/>
<dbReference type="CDD" id="cd00154">
    <property type="entry name" value="Rab"/>
    <property type="match status" value="1"/>
</dbReference>
<keyword evidence="8" id="KW-1185">Reference proteome</keyword>
<dbReference type="PROSITE" id="PS51419">
    <property type="entry name" value="RAB"/>
    <property type="match status" value="1"/>
</dbReference>
<dbReference type="PANTHER" id="PTHR47977">
    <property type="entry name" value="RAS-RELATED PROTEIN RAB"/>
    <property type="match status" value="1"/>
</dbReference>
<dbReference type="GO" id="GO:0003924">
    <property type="term" value="F:GTPase activity"/>
    <property type="evidence" value="ECO:0007669"/>
    <property type="project" value="InterPro"/>
</dbReference>
<dbReference type="Pfam" id="PF00071">
    <property type="entry name" value="Ras"/>
    <property type="match status" value="1"/>
</dbReference>
<dbReference type="SMART" id="SM00174">
    <property type="entry name" value="RHO"/>
    <property type="match status" value="1"/>
</dbReference>
<protein>
    <submittedName>
        <fullName evidence="7">GTP-binding protein YPT1, putative</fullName>
    </submittedName>
</protein>
<dbReference type="KEGG" id="eiv:EIN_032570"/>
<reference evidence="7 8" key="1">
    <citation type="submission" date="2012-10" db="EMBL/GenBank/DDBJ databases">
        <authorList>
            <person name="Zafar N."/>
            <person name="Inman J."/>
            <person name="Hall N."/>
            <person name="Lorenzi H."/>
            <person name="Caler E."/>
        </authorList>
    </citation>
    <scope>NUCLEOTIDE SEQUENCE [LARGE SCALE GENOMIC DNA]</scope>
    <source>
        <strain evidence="7 8">IP1</strain>
    </source>
</reference>
<dbReference type="PROSITE" id="PS00675">
    <property type="entry name" value="SIGMA54_INTERACT_1"/>
    <property type="match status" value="1"/>
</dbReference>
<evidence type="ECO:0000256" key="6">
    <source>
        <dbReference type="ARBA" id="ARBA00023288"/>
    </source>
</evidence>
<dbReference type="GO" id="GO:0005525">
    <property type="term" value="F:GTP binding"/>
    <property type="evidence" value="ECO:0007669"/>
    <property type="project" value="UniProtKB-KW"/>
</dbReference>
<dbReference type="SMART" id="SM00175">
    <property type="entry name" value="RAB"/>
    <property type="match status" value="1"/>
</dbReference>
<dbReference type="Proteomes" id="UP000014680">
    <property type="component" value="Unassembled WGS sequence"/>
</dbReference>
<organism evidence="7 8">
    <name type="scientific">Entamoeba invadens IP1</name>
    <dbReference type="NCBI Taxonomy" id="370355"/>
    <lineage>
        <taxon>Eukaryota</taxon>
        <taxon>Amoebozoa</taxon>
        <taxon>Evosea</taxon>
        <taxon>Archamoebae</taxon>
        <taxon>Mastigamoebida</taxon>
        <taxon>Entamoebidae</taxon>
        <taxon>Entamoeba</taxon>
    </lineage>
</organism>
<gene>
    <name evidence="7" type="ORF">EIN_032570</name>
</gene>
<accession>A0A0A1U452</accession>
<keyword evidence="4" id="KW-0653">Protein transport</keyword>
<comment type="similarity">
    <text evidence="1">Belongs to the small GTPase superfamily. Rho family.</text>
</comment>
<dbReference type="NCBIfam" id="TIGR00231">
    <property type="entry name" value="small_GTP"/>
    <property type="match status" value="1"/>
</dbReference>
<evidence type="ECO:0000256" key="2">
    <source>
        <dbReference type="ARBA" id="ARBA00022448"/>
    </source>
</evidence>
<dbReference type="SUPFAM" id="SSF52540">
    <property type="entry name" value="P-loop containing nucleoside triphosphate hydrolases"/>
    <property type="match status" value="1"/>
</dbReference>
<evidence type="ECO:0000256" key="5">
    <source>
        <dbReference type="ARBA" id="ARBA00023134"/>
    </source>
</evidence>
<dbReference type="InterPro" id="IPR025662">
    <property type="entry name" value="Sigma_54_int_dom_ATP-bd_1"/>
</dbReference>
<dbReference type="InterPro" id="IPR001806">
    <property type="entry name" value="Small_GTPase"/>
</dbReference>
<evidence type="ECO:0000256" key="4">
    <source>
        <dbReference type="ARBA" id="ARBA00022927"/>
    </source>
</evidence>
<dbReference type="RefSeq" id="XP_004185812.1">
    <property type="nucleotide sequence ID" value="XM_004185764.1"/>
</dbReference>
<keyword evidence="3" id="KW-0547">Nucleotide-binding</keyword>
<dbReference type="GeneID" id="14885385"/>
<keyword evidence="5" id="KW-0342">GTP-binding</keyword>
<evidence type="ECO:0000313" key="7">
    <source>
        <dbReference type="EMBL" id="ELP86466.1"/>
    </source>
</evidence>
<dbReference type="OrthoDB" id="9989112at2759"/>
<dbReference type="SMART" id="SM00173">
    <property type="entry name" value="RAS"/>
    <property type="match status" value="1"/>
</dbReference>
<evidence type="ECO:0000256" key="1">
    <source>
        <dbReference type="ARBA" id="ARBA00010142"/>
    </source>
</evidence>
<sequence length="204" mass="23383">MTSEHMSSKWYKVLIIGESGVGKSTIVRQYCKGDIELDYKSTLGMDLMVKEIQAGTEKVCLQLWDCGGQDRFRGLVSSYYRNCNGLILTFDLENRNSFDKIGIWFEEAKEKTTTKKPVIFLVGNKKDLKKNSTIERYEVDELCVRLGIVKYFECTAFDNNNVNSVFDKMVEEMIRYDKNTTQETSLHSATLRLNNLKGSKGCCN</sequence>
<keyword evidence="2" id="KW-0813">Transport</keyword>
<dbReference type="InterPro" id="IPR050227">
    <property type="entry name" value="Rab"/>
</dbReference>
<dbReference type="Gene3D" id="3.40.50.300">
    <property type="entry name" value="P-loop containing nucleotide triphosphate hydrolases"/>
    <property type="match status" value="1"/>
</dbReference>
<dbReference type="EMBL" id="KB206969">
    <property type="protein sequence ID" value="ELP86466.1"/>
    <property type="molecule type" value="Genomic_DNA"/>
</dbReference>
<dbReference type="PRINTS" id="PR00449">
    <property type="entry name" value="RASTRNSFRMNG"/>
</dbReference>
<evidence type="ECO:0000313" key="8">
    <source>
        <dbReference type="Proteomes" id="UP000014680"/>
    </source>
</evidence>
<dbReference type="PROSITE" id="PS51421">
    <property type="entry name" value="RAS"/>
    <property type="match status" value="1"/>
</dbReference>
<proteinExistence type="inferred from homology"/>
<dbReference type="SMART" id="SM00177">
    <property type="entry name" value="ARF"/>
    <property type="match status" value="1"/>
</dbReference>